<organism evidence="1 2">
    <name type="scientific">Holothuria leucospilota</name>
    <name type="common">Black long sea cucumber</name>
    <name type="synonym">Mertensiothuria leucospilota</name>
    <dbReference type="NCBI Taxonomy" id="206669"/>
    <lineage>
        <taxon>Eukaryota</taxon>
        <taxon>Metazoa</taxon>
        <taxon>Echinodermata</taxon>
        <taxon>Eleutherozoa</taxon>
        <taxon>Echinozoa</taxon>
        <taxon>Holothuroidea</taxon>
        <taxon>Aspidochirotacea</taxon>
        <taxon>Aspidochirotida</taxon>
        <taxon>Holothuriidae</taxon>
        <taxon>Holothuria</taxon>
    </lineage>
</organism>
<dbReference type="EMBL" id="JAIZAY010000010">
    <property type="protein sequence ID" value="KAJ8034315.1"/>
    <property type="molecule type" value="Genomic_DNA"/>
</dbReference>
<dbReference type="PANTHER" id="PTHR21301:SF10">
    <property type="entry name" value="REVERSE TRANSCRIPTASE DOMAIN-CONTAINING PROTEIN"/>
    <property type="match status" value="1"/>
</dbReference>
<evidence type="ECO:0000313" key="1">
    <source>
        <dbReference type="EMBL" id="KAJ8034315.1"/>
    </source>
</evidence>
<evidence type="ECO:0000313" key="2">
    <source>
        <dbReference type="Proteomes" id="UP001152320"/>
    </source>
</evidence>
<dbReference type="OrthoDB" id="10063405at2759"/>
<sequence length="114" mass="13095">MGYFEERLFSQFDGQCPVPYKRYIDDIVGAAVGPRIDLQNFINFVSNFYPFLKFTHVISTSSVNFWTSNSISGCKISSSIYFKPTDSHNYLLYSSVKSSTVLHQFHTLFPVVTR</sequence>
<reference evidence="1" key="1">
    <citation type="submission" date="2021-10" db="EMBL/GenBank/DDBJ databases">
        <title>Tropical sea cucumber genome reveals ecological adaptation and Cuvierian tubules defense mechanism.</title>
        <authorList>
            <person name="Chen T."/>
        </authorList>
    </citation>
    <scope>NUCLEOTIDE SEQUENCE</scope>
    <source>
        <strain evidence="1">Nanhai2018</strain>
        <tissue evidence="1">Muscle</tissue>
    </source>
</reference>
<dbReference type="AlphaFoldDB" id="A0A9Q1BX03"/>
<evidence type="ECO:0008006" key="3">
    <source>
        <dbReference type="Google" id="ProtNLM"/>
    </source>
</evidence>
<protein>
    <recommendedName>
        <fullName evidence="3">Reverse transcriptase domain-containing protein</fullName>
    </recommendedName>
</protein>
<name>A0A9Q1BX03_HOLLE</name>
<comment type="caution">
    <text evidence="1">The sequence shown here is derived from an EMBL/GenBank/DDBJ whole genome shotgun (WGS) entry which is preliminary data.</text>
</comment>
<proteinExistence type="predicted"/>
<keyword evidence="2" id="KW-1185">Reference proteome</keyword>
<accession>A0A9Q1BX03</accession>
<gene>
    <name evidence="1" type="ORF">HOLleu_21098</name>
</gene>
<dbReference type="PANTHER" id="PTHR21301">
    <property type="entry name" value="REVERSE TRANSCRIPTASE"/>
    <property type="match status" value="1"/>
</dbReference>
<dbReference type="Proteomes" id="UP001152320">
    <property type="component" value="Chromosome 10"/>
</dbReference>